<protein>
    <submittedName>
        <fullName evidence="8">Glycosyltransferase family 4 protein</fullName>
    </submittedName>
</protein>
<feature type="transmembrane region" description="Helical" evidence="7">
    <location>
        <begin position="134"/>
        <end position="155"/>
    </location>
</feature>
<feature type="transmembrane region" description="Helical" evidence="7">
    <location>
        <begin position="214"/>
        <end position="236"/>
    </location>
</feature>
<dbReference type="PANTHER" id="PTHR22926">
    <property type="entry name" value="PHOSPHO-N-ACETYLMURAMOYL-PENTAPEPTIDE-TRANSFERASE"/>
    <property type="match status" value="1"/>
</dbReference>
<feature type="transmembrane region" description="Helical" evidence="7">
    <location>
        <begin position="167"/>
        <end position="184"/>
    </location>
</feature>
<keyword evidence="9" id="KW-1185">Reference proteome</keyword>
<dbReference type="Pfam" id="PF00953">
    <property type="entry name" value="Glycos_transf_4"/>
    <property type="match status" value="1"/>
</dbReference>
<evidence type="ECO:0000256" key="2">
    <source>
        <dbReference type="ARBA" id="ARBA00022475"/>
    </source>
</evidence>
<reference evidence="8 9" key="1">
    <citation type="submission" date="2023-03" db="EMBL/GenBank/DDBJ databases">
        <title>Host association and intracellularity evolved multiple times independently in the Rickettsiales.</title>
        <authorList>
            <person name="Castelli M."/>
            <person name="Nardi T."/>
            <person name="Gammuto L."/>
            <person name="Bellinzona G."/>
            <person name="Sabaneyeva E."/>
            <person name="Potekhin A."/>
            <person name="Serra V."/>
            <person name="Petroni G."/>
            <person name="Sassera D."/>
        </authorList>
    </citation>
    <scope>NUCLEOTIDE SEQUENCE [LARGE SCALE GENOMIC DNA]</scope>
    <source>
        <strain evidence="8 9">Sr 2-6</strain>
    </source>
</reference>
<evidence type="ECO:0000313" key="8">
    <source>
        <dbReference type="EMBL" id="MEA0970678.1"/>
    </source>
</evidence>
<evidence type="ECO:0000256" key="7">
    <source>
        <dbReference type="SAM" id="Phobius"/>
    </source>
</evidence>
<keyword evidence="3" id="KW-0808">Transferase</keyword>
<comment type="caution">
    <text evidence="8">The sequence shown here is derived from an EMBL/GenBank/DDBJ whole genome shotgun (WGS) entry which is preliminary data.</text>
</comment>
<evidence type="ECO:0000256" key="6">
    <source>
        <dbReference type="ARBA" id="ARBA00023136"/>
    </source>
</evidence>
<keyword evidence="6 7" id="KW-0472">Membrane</keyword>
<dbReference type="PANTHER" id="PTHR22926:SF3">
    <property type="entry name" value="UNDECAPRENYL-PHOSPHATE ALPHA-N-ACETYLGLUCOSAMINYL 1-PHOSPHATE TRANSFERASE"/>
    <property type="match status" value="1"/>
</dbReference>
<evidence type="ECO:0000256" key="5">
    <source>
        <dbReference type="ARBA" id="ARBA00022989"/>
    </source>
</evidence>
<evidence type="ECO:0000313" key="9">
    <source>
        <dbReference type="Proteomes" id="UP001291687"/>
    </source>
</evidence>
<name>A0ABU5NBY0_9RICK</name>
<organism evidence="8 9">
    <name type="scientific">Candidatus Megaera venefica</name>
    <dbReference type="NCBI Taxonomy" id="2055910"/>
    <lineage>
        <taxon>Bacteria</taxon>
        <taxon>Pseudomonadati</taxon>
        <taxon>Pseudomonadota</taxon>
        <taxon>Alphaproteobacteria</taxon>
        <taxon>Rickettsiales</taxon>
        <taxon>Rickettsiaceae</taxon>
        <taxon>Candidatus Megaera</taxon>
    </lineage>
</organism>
<keyword evidence="2" id="KW-1003">Cell membrane</keyword>
<feature type="transmembrane region" description="Helical" evidence="7">
    <location>
        <begin position="242"/>
        <end position="263"/>
    </location>
</feature>
<keyword evidence="4 7" id="KW-0812">Transmembrane</keyword>
<feature type="transmembrane region" description="Helical" evidence="7">
    <location>
        <begin position="190"/>
        <end position="207"/>
    </location>
</feature>
<comment type="subcellular location">
    <subcellularLocation>
        <location evidence="1">Cell membrane</location>
        <topology evidence="1">Multi-pass membrane protein</topology>
    </subcellularLocation>
</comment>
<feature type="transmembrane region" description="Helical" evidence="7">
    <location>
        <begin position="51"/>
        <end position="68"/>
    </location>
</feature>
<evidence type="ECO:0000256" key="1">
    <source>
        <dbReference type="ARBA" id="ARBA00004651"/>
    </source>
</evidence>
<dbReference type="EMBL" id="JARJFB010000036">
    <property type="protein sequence ID" value="MEA0970678.1"/>
    <property type="molecule type" value="Genomic_DNA"/>
</dbReference>
<dbReference type="CDD" id="cd06854">
    <property type="entry name" value="GT_WbpL_WbcO_like"/>
    <property type="match status" value="1"/>
</dbReference>
<evidence type="ECO:0000256" key="3">
    <source>
        <dbReference type="ARBA" id="ARBA00022679"/>
    </source>
</evidence>
<dbReference type="Proteomes" id="UP001291687">
    <property type="component" value="Unassembled WGS sequence"/>
</dbReference>
<evidence type="ECO:0000256" key="4">
    <source>
        <dbReference type="ARBA" id="ARBA00022692"/>
    </source>
</evidence>
<dbReference type="InterPro" id="IPR000715">
    <property type="entry name" value="Glycosyl_transferase_4"/>
</dbReference>
<keyword evidence="5 7" id="KW-1133">Transmembrane helix</keyword>
<gene>
    <name evidence="8" type="ORF">Megvenef_00646</name>
</gene>
<feature type="transmembrane region" description="Helical" evidence="7">
    <location>
        <begin position="302"/>
        <end position="331"/>
    </location>
</feature>
<feature type="transmembrane region" description="Helical" evidence="7">
    <location>
        <begin position="6"/>
        <end position="30"/>
    </location>
</feature>
<proteinExistence type="predicted"/>
<accession>A0ABU5NBY0</accession>
<feature type="transmembrane region" description="Helical" evidence="7">
    <location>
        <begin position="103"/>
        <end position="122"/>
    </location>
</feature>
<sequence length="335" mass="37596">MTYYISSLLILGTVSTTASYLLTKLLINLLPKYGMVDAPSARRVHNKETPRGGGIAFVITFGMFLPLFEYCMFGQFERSYTILQIFLPISLVSFWDDISHVMIPIRLIIHVLCSFLAIMWLVHPSVVLSYGIPIYLDLTIAAFALLTFLNLYNFLDGIDGITVSETMHLSITIIILCFLSYDIIPNVDMVIIITTIILGWSIGFFYFNWQPAKIFLGDTGSISIGFLIGVCLLTVASASAKLFAACVIASLYYIADGGLTILVRIVKRERIWEPHLQHFFQKSVRKGHSHKRVVKRIIKCNLLLMILSIGSIYYPIISIIGALIVVLITLIRSVI</sequence>